<feature type="domain" description="EamA" evidence="7">
    <location>
        <begin position="205"/>
        <end position="342"/>
    </location>
</feature>
<evidence type="ECO:0000256" key="6">
    <source>
        <dbReference type="RuleBase" id="RU363077"/>
    </source>
</evidence>
<feature type="transmembrane region" description="Helical" evidence="6">
    <location>
        <begin position="145"/>
        <end position="166"/>
    </location>
</feature>
<dbReference type="Pfam" id="PF00892">
    <property type="entry name" value="EamA"/>
    <property type="match status" value="2"/>
</dbReference>
<dbReference type="GO" id="GO:0016020">
    <property type="term" value="C:membrane"/>
    <property type="evidence" value="ECO:0007669"/>
    <property type="project" value="UniProtKB-SubCell"/>
</dbReference>
<dbReference type="GO" id="GO:0022857">
    <property type="term" value="F:transmembrane transporter activity"/>
    <property type="evidence" value="ECO:0007669"/>
    <property type="project" value="InterPro"/>
</dbReference>
<feature type="transmembrane region" description="Helical" evidence="6">
    <location>
        <begin position="83"/>
        <end position="106"/>
    </location>
</feature>
<comment type="subcellular location">
    <subcellularLocation>
        <location evidence="1 6">Membrane</location>
        <topology evidence="1 6">Multi-pass membrane protein</topology>
    </subcellularLocation>
</comment>
<evidence type="ECO:0000259" key="7">
    <source>
        <dbReference type="Pfam" id="PF00892"/>
    </source>
</evidence>
<protein>
    <recommendedName>
        <fullName evidence="6">WAT1-related protein</fullName>
    </recommendedName>
</protein>
<keyword evidence="5 6" id="KW-0472">Membrane</keyword>
<keyword evidence="3 6" id="KW-0812">Transmembrane</keyword>
<dbReference type="Proteomes" id="UP001231189">
    <property type="component" value="Unassembled WGS sequence"/>
</dbReference>
<sequence>MAAAAAARDGEARRAHAAMVGAQFINAGYHVVAKQALNVGVNRVVFCVFRDLLALSVLVPLAFFRHRGSPAQARPPPITRRLLLSFFLLGLTGIFGNQLLFLVGLGYTNPTYAAAIQPSVPVFTFILALVMGTETARLGTHEGRAKVGGTIVCVLGAVLMVLYRGAAVFGGSELDLDVNRVITEMLQPEPVSSWFVAFGLEKWHIGVLCLIGNCLCMATYLALQAPILVKYPCSLSLTAYSYFFGALLMVISGVFSTTNKEDWTLTQSEFAAAVYAGVIASALNYGILTWSNKILGPAMVALYNPLQPVLSALLSVLFLGSPVYFGSIIGGLLIVSGLYLVTWARRTEKLNGTGISYVKVAAEPHEDASQVVKGRNLSPRSSISLSRVWNVPHES</sequence>
<evidence type="ECO:0000256" key="3">
    <source>
        <dbReference type="ARBA" id="ARBA00022692"/>
    </source>
</evidence>
<feature type="transmembrane region" description="Helical" evidence="6">
    <location>
        <begin position="112"/>
        <end position="133"/>
    </location>
</feature>
<evidence type="ECO:0000256" key="1">
    <source>
        <dbReference type="ARBA" id="ARBA00004141"/>
    </source>
</evidence>
<proteinExistence type="inferred from homology"/>
<gene>
    <name evidence="8" type="ORF">QYE76_037415</name>
</gene>
<accession>A0AAD8VF63</accession>
<evidence type="ECO:0000256" key="5">
    <source>
        <dbReference type="ARBA" id="ARBA00023136"/>
    </source>
</evidence>
<dbReference type="InterPro" id="IPR000620">
    <property type="entry name" value="EamA_dom"/>
</dbReference>
<dbReference type="InterPro" id="IPR030184">
    <property type="entry name" value="WAT1-related"/>
</dbReference>
<evidence type="ECO:0000313" key="9">
    <source>
        <dbReference type="Proteomes" id="UP001231189"/>
    </source>
</evidence>
<organism evidence="8 9">
    <name type="scientific">Lolium multiflorum</name>
    <name type="common">Italian ryegrass</name>
    <name type="synonym">Lolium perenne subsp. multiflorum</name>
    <dbReference type="NCBI Taxonomy" id="4521"/>
    <lineage>
        <taxon>Eukaryota</taxon>
        <taxon>Viridiplantae</taxon>
        <taxon>Streptophyta</taxon>
        <taxon>Embryophyta</taxon>
        <taxon>Tracheophyta</taxon>
        <taxon>Spermatophyta</taxon>
        <taxon>Magnoliopsida</taxon>
        <taxon>Liliopsida</taxon>
        <taxon>Poales</taxon>
        <taxon>Poaceae</taxon>
        <taxon>BOP clade</taxon>
        <taxon>Pooideae</taxon>
        <taxon>Poodae</taxon>
        <taxon>Poeae</taxon>
        <taxon>Poeae Chloroplast Group 2 (Poeae type)</taxon>
        <taxon>Loliodinae</taxon>
        <taxon>Loliinae</taxon>
        <taxon>Lolium</taxon>
    </lineage>
</organism>
<comment type="caution">
    <text evidence="8">The sequence shown here is derived from an EMBL/GenBank/DDBJ whole genome shotgun (WGS) entry which is preliminary data.</text>
</comment>
<feature type="domain" description="EamA" evidence="7">
    <location>
        <begin position="17"/>
        <end position="161"/>
    </location>
</feature>
<evidence type="ECO:0000256" key="2">
    <source>
        <dbReference type="ARBA" id="ARBA00007635"/>
    </source>
</evidence>
<reference evidence="8" key="1">
    <citation type="submission" date="2023-07" db="EMBL/GenBank/DDBJ databases">
        <title>A chromosome-level genome assembly of Lolium multiflorum.</title>
        <authorList>
            <person name="Chen Y."/>
            <person name="Copetti D."/>
            <person name="Kolliker R."/>
            <person name="Studer B."/>
        </authorList>
    </citation>
    <scope>NUCLEOTIDE SEQUENCE</scope>
    <source>
        <strain evidence="8">02402/16</strain>
        <tissue evidence="8">Leaf</tissue>
    </source>
</reference>
<dbReference type="AlphaFoldDB" id="A0AAD8VF63"/>
<keyword evidence="9" id="KW-1185">Reference proteome</keyword>
<comment type="similarity">
    <text evidence="2 6">Belongs to the drug/metabolite transporter (DMT) superfamily. Plant drug/metabolite exporter (P-DME) (TC 2.A.7.4) family.</text>
</comment>
<feature type="transmembrane region" description="Helical" evidence="6">
    <location>
        <begin position="270"/>
        <end position="288"/>
    </location>
</feature>
<feature type="transmembrane region" description="Helical" evidence="6">
    <location>
        <begin position="300"/>
        <end position="318"/>
    </location>
</feature>
<name>A0AAD8VF63_LOLMU</name>
<evidence type="ECO:0000313" key="8">
    <source>
        <dbReference type="EMBL" id="KAK1602886.1"/>
    </source>
</evidence>
<dbReference type="PANTHER" id="PTHR31218">
    <property type="entry name" value="WAT1-RELATED PROTEIN"/>
    <property type="match status" value="1"/>
</dbReference>
<feature type="transmembrane region" description="Helical" evidence="6">
    <location>
        <begin position="203"/>
        <end position="223"/>
    </location>
</feature>
<dbReference type="SUPFAM" id="SSF103481">
    <property type="entry name" value="Multidrug resistance efflux transporter EmrE"/>
    <property type="match status" value="2"/>
</dbReference>
<keyword evidence="4 6" id="KW-1133">Transmembrane helix</keyword>
<evidence type="ECO:0000256" key="4">
    <source>
        <dbReference type="ARBA" id="ARBA00022989"/>
    </source>
</evidence>
<dbReference type="EMBL" id="JAUUTY010000162">
    <property type="protein sequence ID" value="KAK1602886.1"/>
    <property type="molecule type" value="Genomic_DNA"/>
</dbReference>
<feature type="transmembrane region" description="Helical" evidence="6">
    <location>
        <begin position="324"/>
        <end position="341"/>
    </location>
</feature>
<dbReference type="InterPro" id="IPR037185">
    <property type="entry name" value="EmrE-like"/>
</dbReference>
<feature type="transmembrane region" description="Helical" evidence="6">
    <location>
        <begin position="235"/>
        <end position="258"/>
    </location>
</feature>